<dbReference type="PATRIC" id="fig|656179.3.peg.5183"/>
<sequence>MWNNNVTGPGSPPVGQLMPIDAPVADPGAMPVIPSSLNFQDGEALTAVRQALLQAPALRSWCDEAFDGTNVDQVRADVVELMLHKHADDGHPPGEALELRETVLARLARRLSPTGAEALRRSLDPSAPANTFAQHLAEQDRWHLDGEVWRQDGETCRARGEYAQAATCFKSAANRFAHVPGKATWVADLHRYAGDAHAQGRDCMAAVEQFLTASRLDLEQTLVLTAHAQPQPSDAAASLDAMTRAAHDFAAVSALYGDLGLPTVAVVVGAVAASAFADLEMYAQTATVLEAIADIWVDIAQGHHQAGARALAEAALMEAWRARQNAAFAHWAAKDYVGAGHALMKVLDYEQAAENFKIAGDHGAAGQCYLALGQRCAAAAEAHRGAGQAEQANTEVQQALGFYALACREFAQNAEDSVNAGWYAEEAATAQAHFDALLVALREPSSPATQ</sequence>
<dbReference type="AlphaFoldDB" id="A0A0H3WYS5"/>
<dbReference type="InterPro" id="IPR011990">
    <property type="entry name" value="TPR-like_helical_dom_sf"/>
</dbReference>
<keyword evidence="2" id="KW-1185">Reference proteome</keyword>
<dbReference type="RefSeq" id="WP_047909270.1">
    <property type="nucleotide sequence ID" value="NZ_CP011808.2"/>
</dbReference>
<dbReference type="Proteomes" id="UP000035651">
    <property type="component" value="Plasmid pPF72-1"/>
</dbReference>
<geneLocation type="plasmid" evidence="1 2">
    <name>pPF72-1</name>
</geneLocation>
<protein>
    <submittedName>
        <fullName evidence="1">Uncharacterized protein</fullName>
    </submittedName>
</protein>
<dbReference type="OrthoDB" id="8945633at2"/>
<evidence type="ECO:0000313" key="2">
    <source>
        <dbReference type="Proteomes" id="UP000035651"/>
    </source>
</evidence>
<dbReference type="EMBL" id="CP011808">
    <property type="protein sequence ID" value="AKM33299.1"/>
    <property type="molecule type" value="Genomic_DNA"/>
</dbReference>
<keyword evidence="1" id="KW-0614">Plasmid</keyword>
<accession>A0A0H3WYS5</accession>
<gene>
    <name evidence="1" type="ORF">AB870_24180</name>
</gene>
<reference evidence="1" key="1">
    <citation type="submission" date="2016-06" db="EMBL/GenBank/DDBJ databases">
        <title>Complete Genome Sequence of Pandoraea faecigallinarum DSM-23572.</title>
        <authorList>
            <person name="Yong D."/>
            <person name="Ee R."/>
            <person name="Lim Y.-L."/>
            <person name="Yin W.-F."/>
            <person name="Chan K.-G."/>
        </authorList>
    </citation>
    <scope>NUCLEOTIDE SEQUENCE</scope>
    <source>
        <strain evidence="1">DSM 23572</strain>
        <plasmid evidence="1">pPF72-1</plasmid>
    </source>
</reference>
<dbReference type="SUPFAM" id="SSF48452">
    <property type="entry name" value="TPR-like"/>
    <property type="match status" value="1"/>
</dbReference>
<proteinExistence type="predicted"/>
<evidence type="ECO:0000313" key="1">
    <source>
        <dbReference type="EMBL" id="AKM33299.1"/>
    </source>
</evidence>
<dbReference type="KEGG" id="pfg:AB870_24180"/>
<name>A0A0H3WYS5_9BURK</name>
<organism evidence="1 2">
    <name type="scientific">Pandoraea faecigallinarum</name>
    <dbReference type="NCBI Taxonomy" id="656179"/>
    <lineage>
        <taxon>Bacteria</taxon>
        <taxon>Pseudomonadati</taxon>
        <taxon>Pseudomonadota</taxon>
        <taxon>Betaproteobacteria</taxon>
        <taxon>Burkholderiales</taxon>
        <taxon>Burkholderiaceae</taxon>
        <taxon>Pandoraea</taxon>
    </lineage>
</organism>